<gene>
    <name evidence="1" type="ORF">BCY88_21140</name>
</gene>
<protein>
    <submittedName>
        <fullName evidence="1">Uncharacterized protein</fullName>
    </submittedName>
</protein>
<evidence type="ECO:0000313" key="2">
    <source>
        <dbReference type="Proteomes" id="UP000283709"/>
    </source>
</evidence>
<accession>A0A420GU18</accession>
<dbReference type="RefSeq" id="WP_120343931.1">
    <property type="nucleotide sequence ID" value="NZ_MCAS01000007.1"/>
</dbReference>
<comment type="caution">
    <text evidence="1">The sequence shown here is derived from an EMBL/GenBank/DDBJ whole genome shotgun (WGS) entry which is preliminary data.</text>
</comment>
<proteinExistence type="predicted"/>
<dbReference type="OrthoDB" id="9008024at2"/>
<dbReference type="EMBL" id="MCAS01000007">
    <property type="protein sequence ID" value="RKF48677.1"/>
    <property type="molecule type" value="Genomic_DNA"/>
</dbReference>
<reference evidence="1 2" key="1">
    <citation type="submission" date="2016-07" db="EMBL/GenBank/DDBJ databases">
        <title>Genome analysis of Burkholderia fungorum ES3-20.</title>
        <authorList>
            <person name="Xu D."/>
            <person name="Yao R."/>
            <person name="Zheng S."/>
        </authorList>
    </citation>
    <scope>NUCLEOTIDE SEQUENCE [LARGE SCALE GENOMIC DNA]</scope>
    <source>
        <strain evidence="1 2">ES3-20</strain>
    </source>
</reference>
<dbReference type="Proteomes" id="UP000283709">
    <property type="component" value="Unassembled WGS sequence"/>
</dbReference>
<name>A0A420GU18_9BURK</name>
<dbReference type="AlphaFoldDB" id="A0A420GU18"/>
<evidence type="ECO:0000313" key="1">
    <source>
        <dbReference type="EMBL" id="RKF48677.1"/>
    </source>
</evidence>
<sequence length="112" mass="11926">MRILILVLAVVSICCFSIRHGLHQESVDAFAGRNGSAAVANADDLDGCSPRVHYASGFRPIVPADFHYGFGGLLAVTGDLYADYFGDIDLVDVIDAAMTLPIMKLAVAQGRK</sequence>
<organism evidence="1 2">
    <name type="scientific">Paraburkholderia fungorum</name>
    <dbReference type="NCBI Taxonomy" id="134537"/>
    <lineage>
        <taxon>Bacteria</taxon>
        <taxon>Pseudomonadati</taxon>
        <taxon>Pseudomonadota</taxon>
        <taxon>Betaproteobacteria</taxon>
        <taxon>Burkholderiales</taxon>
        <taxon>Burkholderiaceae</taxon>
        <taxon>Paraburkholderia</taxon>
    </lineage>
</organism>